<dbReference type="EMBL" id="JACHFJ010000005">
    <property type="protein sequence ID" value="MBB5373245.1"/>
    <property type="molecule type" value="Genomic_DNA"/>
</dbReference>
<dbReference type="AlphaFoldDB" id="A0A840VJA0"/>
<evidence type="ECO:0000313" key="2">
    <source>
        <dbReference type="Proteomes" id="UP000553706"/>
    </source>
</evidence>
<protein>
    <submittedName>
        <fullName evidence="1">Uncharacterized protein</fullName>
    </submittedName>
</protein>
<accession>A0A840VJA0</accession>
<comment type="caution">
    <text evidence="1">The sequence shown here is derived from an EMBL/GenBank/DDBJ whole genome shotgun (WGS) entry which is preliminary data.</text>
</comment>
<proteinExistence type="predicted"/>
<dbReference type="RefSeq" id="WP_183266256.1">
    <property type="nucleotide sequence ID" value="NZ_JACHFJ010000005.1"/>
</dbReference>
<name>A0A840VJA0_9PROT</name>
<organism evidence="1 2">
    <name type="scientific">Acidocella aromatica</name>
    <dbReference type="NCBI Taxonomy" id="1303579"/>
    <lineage>
        <taxon>Bacteria</taxon>
        <taxon>Pseudomonadati</taxon>
        <taxon>Pseudomonadota</taxon>
        <taxon>Alphaproteobacteria</taxon>
        <taxon>Acetobacterales</taxon>
        <taxon>Acidocellaceae</taxon>
        <taxon>Acidocella</taxon>
    </lineage>
</organism>
<reference evidence="1 2" key="1">
    <citation type="submission" date="2020-08" db="EMBL/GenBank/DDBJ databases">
        <title>Genomic Encyclopedia of Type Strains, Phase IV (KMG-IV): sequencing the most valuable type-strain genomes for metagenomic binning, comparative biology and taxonomic classification.</title>
        <authorList>
            <person name="Goeker M."/>
        </authorList>
    </citation>
    <scope>NUCLEOTIDE SEQUENCE [LARGE SCALE GENOMIC DNA]</scope>
    <source>
        <strain evidence="1 2">DSM 27026</strain>
    </source>
</reference>
<evidence type="ECO:0000313" key="1">
    <source>
        <dbReference type="EMBL" id="MBB5373245.1"/>
    </source>
</evidence>
<keyword evidence="2" id="KW-1185">Reference proteome</keyword>
<sequence length="290" mass="32051">MTANPHYTPDWAGRTAAAEADYARAQTQCAAALLGSTAYRAAQEQLAAAREALRLARLGRFPRIADYAAFLFAGLEAGEDGFFVLPDFGEFTTIEQADAAYARAQQRQREGLMARETRLQTGQPPGLAAFANAHEVISTWRLFGTEREGVECMASFHEAAGLYHVCLAHHWGRLHRQSNETFRRIATQLAREGILLLAPEAAPVFQPDGHRLARNRELIRTANALAGRFRFYRHLLPERGLREEFARVDMVWNGAAFIDPDWSAVLYSTLPEALYLAAASPAPAPRLGAS</sequence>
<gene>
    <name evidence="1" type="ORF">HNP71_001504</name>
</gene>
<dbReference type="Proteomes" id="UP000553706">
    <property type="component" value="Unassembled WGS sequence"/>
</dbReference>